<comment type="caution">
    <text evidence="1">The sequence shown here is derived from an EMBL/GenBank/DDBJ whole genome shotgun (WGS) entry which is preliminary data.</text>
</comment>
<feature type="non-terminal residue" evidence="1">
    <location>
        <position position="977"/>
    </location>
</feature>
<organism evidence="1 2">
    <name type="scientific">Acaulospora colombiana</name>
    <dbReference type="NCBI Taxonomy" id="27376"/>
    <lineage>
        <taxon>Eukaryota</taxon>
        <taxon>Fungi</taxon>
        <taxon>Fungi incertae sedis</taxon>
        <taxon>Mucoromycota</taxon>
        <taxon>Glomeromycotina</taxon>
        <taxon>Glomeromycetes</taxon>
        <taxon>Diversisporales</taxon>
        <taxon>Acaulosporaceae</taxon>
        <taxon>Acaulospora</taxon>
    </lineage>
</organism>
<evidence type="ECO:0000313" key="2">
    <source>
        <dbReference type="Proteomes" id="UP000789525"/>
    </source>
</evidence>
<reference evidence="1" key="1">
    <citation type="submission" date="2021-06" db="EMBL/GenBank/DDBJ databases">
        <authorList>
            <person name="Kallberg Y."/>
            <person name="Tangrot J."/>
            <person name="Rosling A."/>
        </authorList>
    </citation>
    <scope>NUCLEOTIDE SEQUENCE</scope>
    <source>
        <strain evidence="1">CL356</strain>
    </source>
</reference>
<proteinExistence type="predicted"/>
<evidence type="ECO:0000313" key="1">
    <source>
        <dbReference type="EMBL" id="CAG8661825.1"/>
    </source>
</evidence>
<feature type="non-terminal residue" evidence="1">
    <location>
        <position position="1"/>
    </location>
</feature>
<sequence length="977" mass="110645">ASTSYAGKAKKLDSAIDKTVQIATITRDATEINPALGPLKASMSTLITVLDTIRKAEKRHEETWITIIKHIHNRIKGLTEQLESMECSDGYRRLDEILARMTSSSTPKKKWRWHIDSRQNGENIKDIERELQGYFDRFMIELNMLNHESIRQNNEVILINSLKTAVSANGKIHKPCMEGTRLGILREINEWKHADTTPQVLWLNDVAGVGKSTVAKQLAEEWKKQGGFAGHFFFSRDMEDTRTEERFFSTIAQQGVSRLSSIAQTAVAKGIQKLFDPASATLEDQCLSIFTEPLVAFGSPTVLVLDAVDECEPRGCQRLLSILLRQLPLLPHLKLFVTSRRESHIEELFQDHNPHRLSLRANQTSNLQDVELYMKNMLENVGLKKEQIRSLVERAGGLFIWASTVCGLLRNFRGNRDHFISRILSQSISQMDHIYEIALDQAIGSDQAEESLDSYMKVLKLIVVAYTPITPNTLNRLLYITDSMETVRSLGSVLDCNGPDQEIRFLHPTFREFLLSRTGNYRFHVDISDAHYLMGMKCLTAMNEGFRDFVHRIRVEEPQQISIELAALPYSSAYWISHVIQTAKGDLLDGEMVSKIDEFFSSRLLDWLFVVCSMDLIDHTGINDGTTTVCKDSWRFLKFYWLQLRKYPSNVYTFFAYTPQSSIFQEVYAKSKSFPHPVVSIGIEQDWPSEVIVKAHKIKVFQLSSSSDAIAVGGSRDHLAVISLWDIQTADGVTATHPCGTKFCEVGYLGWSSPGLGQQLLAIKYEPTTYSLSVEGMPDNPYRLYDLPYFLIPQYMWVFSPRDGQKIALWGREVEVWECSSKRHLFKRPVPTSVTSLRSIHFSPDANFLIYSLDDSLHFISSEDGTSLWNYGLQIIIHDPDASLDRSGTSDGPIDLNSGRIDCDSSLLDNRGVDQQLILSLLTLPPMDIISPTYDNTLFRTADQIVLSSRGNIRNIVKEYVERGAIKISTATYGQSG</sequence>
<gene>
    <name evidence="1" type="ORF">ACOLOM_LOCUS8622</name>
</gene>
<accession>A0ACA9NNX0</accession>
<dbReference type="Proteomes" id="UP000789525">
    <property type="component" value="Unassembled WGS sequence"/>
</dbReference>
<protein>
    <submittedName>
        <fullName evidence="1">13222_t:CDS:1</fullName>
    </submittedName>
</protein>
<name>A0ACA9NNX0_9GLOM</name>
<dbReference type="EMBL" id="CAJVPT010022766">
    <property type="protein sequence ID" value="CAG8661825.1"/>
    <property type="molecule type" value="Genomic_DNA"/>
</dbReference>
<keyword evidence="2" id="KW-1185">Reference proteome</keyword>